<dbReference type="GO" id="GO:0005737">
    <property type="term" value="C:cytoplasm"/>
    <property type="evidence" value="ECO:0007669"/>
    <property type="project" value="TreeGrafter"/>
</dbReference>
<dbReference type="PANTHER" id="PTHR13847">
    <property type="entry name" value="SARCOSINE DEHYDROGENASE-RELATED"/>
    <property type="match status" value="1"/>
</dbReference>
<accession>A0A662DCG9</accession>
<dbReference type="GO" id="GO:0016491">
    <property type="term" value="F:oxidoreductase activity"/>
    <property type="evidence" value="ECO:0007669"/>
    <property type="project" value="UniProtKB-KW"/>
</dbReference>
<dbReference type="AlphaFoldDB" id="A0A662DCG9"/>
<dbReference type="InterPro" id="IPR006076">
    <property type="entry name" value="FAD-dep_OxRdtase"/>
</dbReference>
<organism evidence="3 4">
    <name type="scientific">Aerophobetes bacterium</name>
    <dbReference type="NCBI Taxonomy" id="2030807"/>
    <lineage>
        <taxon>Bacteria</taxon>
        <taxon>Candidatus Aerophobota</taxon>
    </lineage>
</organism>
<dbReference type="EMBL" id="QMQA01000183">
    <property type="protein sequence ID" value="RLE12207.1"/>
    <property type="molecule type" value="Genomic_DNA"/>
</dbReference>
<dbReference type="Proteomes" id="UP000280417">
    <property type="component" value="Unassembled WGS sequence"/>
</dbReference>
<dbReference type="PANTHER" id="PTHR13847:SF287">
    <property type="entry name" value="FAD-DEPENDENT OXIDOREDUCTASE DOMAIN-CONTAINING PROTEIN 1"/>
    <property type="match status" value="1"/>
</dbReference>
<dbReference type="SUPFAM" id="SSF51905">
    <property type="entry name" value="FAD/NAD(P)-binding domain"/>
    <property type="match status" value="1"/>
</dbReference>
<keyword evidence="1" id="KW-0560">Oxidoreductase</keyword>
<evidence type="ECO:0000313" key="3">
    <source>
        <dbReference type="EMBL" id="RLE12207.1"/>
    </source>
</evidence>
<comment type="caution">
    <text evidence="3">The sequence shown here is derived from an EMBL/GenBank/DDBJ whole genome shotgun (WGS) entry which is preliminary data.</text>
</comment>
<evidence type="ECO:0000313" key="4">
    <source>
        <dbReference type="Proteomes" id="UP000280417"/>
    </source>
</evidence>
<name>A0A662DCG9_UNCAE</name>
<sequence>MSVRSAEVVVIGGGVIGTAITYYLARQGVDVALVERGDIASGTSSACDGFVMLQTKDPGLKLKMALESAQIFQNLSDELEWDIGYRKDGGMVIIETKQQLEAVLPRIEEQRKYGLKIELLDSQQTKQRQPCLGNHLIASTYSPMDAQVHPIKLTLGFAQAAEKHGAKLCLFTEVKNIRIRKNQINAVITDNGQIKTEVVVNAAGVMAPQVGKMVNLEIPIIPRRGQIVVTEQVPPLLKGILTSATYLAAKKVGKSSQSTNEDAKKLGVGLIVEQTEDGNLILGSTREFVGYNKRTSYQGIHAVIKGVTKVIPVLREVNVIRTFAGLRPATPDGLPILGEASHPKGFIIAAGHEGDGIALAPITGKLIGDLITKGEFPNRFAQLNLQRFSKN</sequence>
<evidence type="ECO:0000259" key="2">
    <source>
        <dbReference type="Pfam" id="PF01266"/>
    </source>
</evidence>
<dbReference type="InterPro" id="IPR036188">
    <property type="entry name" value="FAD/NAD-bd_sf"/>
</dbReference>
<feature type="domain" description="FAD dependent oxidoreductase" evidence="2">
    <location>
        <begin position="8"/>
        <end position="370"/>
    </location>
</feature>
<proteinExistence type="predicted"/>
<dbReference type="Pfam" id="PF01266">
    <property type="entry name" value="DAO"/>
    <property type="match status" value="1"/>
</dbReference>
<dbReference type="Gene3D" id="3.50.50.60">
    <property type="entry name" value="FAD/NAD(P)-binding domain"/>
    <property type="match status" value="1"/>
</dbReference>
<protein>
    <submittedName>
        <fullName evidence="3">FAD-binding oxidoreductase</fullName>
    </submittedName>
</protein>
<dbReference type="Gene3D" id="3.30.9.10">
    <property type="entry name" value="D-Amino Acid Oxidase, subunit A, domain 2"/>
    <property type="match status" value="1"/>
</dbReference>
<reference evidence="3 4" key="1">
    <citation type="submission" date="2018-06" db="EMBL/GenBank/DDBJ databases">
        <title>Extensive metabolic versatility and redundancy in microbially diverse, dynamic hydrothermal sediments.</title>
        <authorList>
            <person name="Dombrowski N."/>
            <person name="Teske A."/>
            <person name="Baker B.J."/>
        </authorList>
    </citation>
    <scope>NUCLEOTIDE SEQUENCE [LARGE SCALE GENOMIC DNA]</scope>
    <source>
        <strain evidence="3">B3_G15</strain>
    </source>
</reference>
<dbReference type="SUPFAM" id="SSF54373">
    <property type="entry name" value="FAD-linked reductases, C-terminal domain"/>
    <property type="match status" value="1"/>
</dbReference>
<gene>
    <name evidence="3" type="ORF">DRJ04_06630</name>
</gene>
<evidence type="ECO:0000256" key="1">
    <source>
        <dbReference type="ARBA" id="ARBA00023002"/>
    </source>
</evidence>